<keyword evidence="1" id="KW-0614">Plasmid</keyword>
<geneLocation type="plasmid" evidence="1 2">
    <name>punmamed1</name>
</geneLocation>
<reference evidence="1 2" key="1">
    <citation type="submission" date="2023-09" db="EMBL/GenBank/DDBJ databases">
        <title>The genome sequence of Streptomyces anthocyanicus.</title>
        <authorList>
            <person name="Mo P."/>
        </authorList>
    </citation>
    <scope>NUCLEOTIDE SEQUENCE [LARGE SCALE GENOMIC DNA]</scope>
    <source>
        <strain evidence="1 2">JCM 4387</strain>
        <plasmid evidence="1 2">punmamed1</plasmid>
    </source>
</reference>
<dbReference type="EMBL" id="CP134214">
    <property type="protein sequence ID" value="WND24084.1"/>
    <property type="molecule type" value="Genomic_DNA"/>
</dbReference>
<organism evidence="1 2">
    <name type="scientific">Streptomyces violaceus</name>
    <name type="common">Streptomyces venezuelae</name>
    <dbReference type="NCBI Taxonomy" id="1936"/>
    <lineage>
        <taxon>Bacteria</taxon>
        <taxon>Bacillati</taxon>
        <taxon>Actinomycetota</taxon>
        <taxon>Actinomycetes</taxon>
        <taxon>Kitasatosporales</taxon>
        <taxon>Streptomycetaceae</taxon>
        <taxon>Streptomyces</taxon>
    </lineage>
</organism>
<sequence length="95" mass="10482">MATANTRTQADEALRRTVAAQIGPRRPGIIYRNVDGLFLVVDVQTEPDKARRMLNRRSAQFAVVVINLIDDRMLIVGSTWTSSDHIVHAPGAVTV</sequence>
<accession>A0ABY9UMF6</accession>
<evidence type="ECO:0000313" key="2">
    <source>
        <dbReference type="Proteomes" id="UP001249394"/>
    </source>
</evidence>
<name>A0ABY9UMF6_STRVL</name>
<proteinExistence type="predicted"/>
<dbReference type="Proteomes" id="UP001249394">
    <property type="component" value="Plasmid punmamed1"/>
</dbReference>
<keyword evidence="2" id="KW-1185">Reference proteome</keyword>
<gene>
    <name evidence="1" type="ORF">RI060_42965</name>
</gene>
<protein>
    <submittedName>
        <fullName evidence="1">Uncharacterized protein</fullName>
    </submittedName>
</protein>
<evidence type="ECO:0000313" key="1">
    <source>
        <dbReference type="EMBL" id="WND24084.1"/>
    </source>
</evidence>